<feature type="transmembrane region" description="Helical" evidence="8">
    <location>
        <begin position="360"/>
        <end position="381"/>
    </location>
</feature>
<accession>A0A246FJE8</accession>
<feature type="transmembrane region" description="Helical" evidence="8">
    <location>
        <begin position="21"/>
        <end position="39"/>
    </location>
</feature>
<evidence type="ECO:0000256" key="5">
    <source>
        <dbReference type="ARBA" id="ARBA00022692"/>
    </source>
</evidence>
<feature type="transmembrane region" description="Helical" evidence="8">
    <location>
        <begin position="277"/>
        <end position="298"/>
    </location>
</feature>
<evidence type="ECO:0000256" key="7">
    <source>
        <dbReference type="ARBA" id="ARBA00023136"/>
    </source>
</evidence>
<dbReference type="Proteomes" id="UP000197277">
    <property type="component" value="Unassembled WGS sequence"/>
</dbReference>
<feature type="transmembrane region" description="Helical" evidence="8">
    <location>
        <begin position="333"/>
        <end position="351"/>
    </location>
</feature>
<dbReference type="PANTHER" id="PTHR33908:SF11">
    <property type="entry name" value="MEMBRANE PROTEIN"/>
    <property type="match status" value="1"/>
</dbReference>
<evidence type="ECO:0000256" key="2">
    <source>
        <dbReference type="ARBA" id="ARBA00022475"/>
    </source>
</evidence>
<feature type="transmembrane region" description="Helical" evidence="8">
    <location>
        <begin position="103"/>
        <end position="120"/>
    </location>
</feature>
<keyword evidence="4" id="KW-0808">Transferase</keyword>
<dbReference type="GO" id="GO:0016763">
    <property type="term" value="F:pentosyltransferase activity"/>
    <property type="evidence" value="ECO:0007669"/>
    <property type="project" value="TreeGrafter"/>
</dbReference>
<gene>
    <name evidence="9" type="ORF">CDA63_17845</name>
</gene>
<evidence type="ECO:0000256" key="4">
    <source>
        <dbReference type="ARBA" id="ARBA00022679"/>
    </source>
</evidence>
<keyword evidence="10" id="KW-1185">Reference proteome</keyword>
<comment type="caution">
    <text evidence="9">The sequence shown here is derived from an EMBL/GenBank/DDBJ whole genome shotgun (WGS) entry which is preliminary data.</text>
</comment>
<dbReference type="RefSeq" id="WP_088465820.1">
    <property type="nucleotide sequence ID" value="NZ_NIRR01000046.1"/>
</dbReference>
<keyword evidence="2" id="KW-1003">Cell membrane</keyword>
<dbReference type="AlphaFoldDB" id="A0A246FJE8"/>
<dbReference type="GO" id="GO:0009103">
    <property type="term" value="P:lipopolysaccharide biosynthetic process"/>
    <property type="evidence" value="ECO:0007669"/>
    <property type="project" value="UniProtKB-ARBA"/>
</dbReference>
<evidence type="ECO:0000313" key="10">
    <source>
        <dbReference type="Proteomes" id="UP000197277"/>
    </source>
</evidence>
<keyword evidence="6 8" id="KW-1133">Transmembrane helix</keyword>
<dbReference type="OrthoDB" id="939363at2"/>
<comment type="subcellular location">
    <subcellularLocation>
        <location evidence="1">Cell membrane</location>
        <topology evidence="1">Multi-pass membrane protein</topology>
    </subcellularLocation>
</comment>
<evidence type="ECO:0008006" key="11">
    <source>
        <dbReference type="Google" id="ProtNLM"/>
    </source>
</evidence>
<keyword evidence="7 8" id="KW-0472">Membrane</keyword>
<evidence type="ECO:0000256" key="3">
    <source>
        <dbReference type="ARBA" id="ARBA00022676"/>
    </source>
</evidence>
<organism evidence="9 10">
    <name type="scientific">Hymenobacter amundsenii</name>
    <dbReference type="NCBI Taxonomy" id="2006685"/>
    <lineage>
        <taxon>Bacteria</taxon>
        <taxon>Pseudomonadati</taxon>
        <taxon>Bacteroidota</taxon>
        <taxon>Cytophagia</taxon>
        <taxon>Cytophagales</taxon>
        <taxon>Hymenobacteraceae</taxon>
        <taxon>Hymenobacter</taxon>
    </lineage>
</organism>
<proteinExistence type="predicted"/>
<feature type="transmembrane region" description="Helical" evidence="8">
    <location>
        <begin position="126"/>
        <end position="146"/>
    </location>
</feature>
<dbReference type="PANTHER" id="PTHR33908">
    <property type="entry name" value="MANNOSYLTRANSFERASE YKCB-RELATED"/>
    <property type="match status" value="1"/>
</dbReference>
<dbReference type="EMBL" id="NIRR01000046">
    <property type="protein sequence ID" value="OWP61725.1"/>
    <property type="molecule type" value="Genomic_DNA"/>
</dbReference>
<sequence length="495" mass="55680">MRNTEETTLPPPEITSRASPIICYGLLLASIVLLVASFYQRVLHGDEAWIGEQAYWAAKEGAVRSELFRGFLGAESRQWVYHWLFVWQAAAVIKVAGWSVTGLKLISLSYLGIFLLISYRHLRRHYLHSAAACCLFYAVLLSNALLVEYSFVFRPEVMLMCLGFGSWIMLERSLHRPTPRLGYAALGALLAGLAALTHLNGLIYVAAGLGLLLLRRQYRAAVLFGGVSGLVFSVAFLDVLVHNAWPAYFAQLAPAVNPEPHRVLAYLLHVLNEHKRFLHSPVEAVLSVLGLAAGLLLYRTHSGTPRRADAALYLGLLIGALACLSPGKTTKYLLLYLPHIGLFITLAFVYLSKHRPWQRWLLGSLLLLYLLTNAGYTGYLISRHEDRVAKNQQLARQLASYQHCRVVAPLELVFNQINNFTIQGVPCYLVRMEAGQLPPDGRVLFTEAARFHRQLIILNDNSLHDLGLPRPVVGRTYGKYRYAYRFQDYYIYKAL</sequence>
<feature type="transmembrane region" description="Helical" evidence="8">
    <location>
        <begin position="221"/>
        <end position="241"/>
    </location>
</feature>
<protein>
    <recommendedName>
        <fullName evidence="11">Glycosyltransferase RgtA/B/C/D-like domain-containing protein</fullName>
    </recommendedName>
</protein>
<name>A0A246FJE8_9BACT</name>
<keyword evidence="5 8" id="KW-0812">Transmembrane</keyword>
<evidence type="ECO:0000256" key="1">
    <source>
        <dbReference type="ARBA" id="ARBA00004651"/>
    </source>
</evidence>
<evidence type="ECO:0000256" key="6">
    <source>
        <dbReference type="ARBA" id="ARBA00022989"/>
    </source>
</evidence>
<reference evidence="9 10" key="1">
    <citation type="submission" date="2017-06" db="EMBL/GenBank/DDBJ databases">
        <title>Hymenobacter amundsenii sp. nov. isolated from regoliths in Antarctica.</title>
        <authorList>
            <person name="Sedlacek I."/>
            <person name="Kralova S."/>
            <person name="Pantucek R."/>
            <person name="Svec P."/>
            <person name="Holochova P."/>
            <person name="Stankova E."/>
            <person name="Vrbovska V."/>
            <person name="Busse H.-J."/>
        </authorList>
    </citation>
    <scope>NUCLEOTIDE SEQUENCE [LARGE SCALE GENOMIC DNA]</scope>
    <source>
        <strain evidence="9 10">CCM 8682</strain>
    </source>
</reference>
<keyword evidence="3" id="KW-0328">Glycosyltransferase</keyword>
<feature type="transmembrane region" description="Helical" evidence="8">
    <location>
        <begin position="310"/>
        <end position="327"/>
    </location>
</feature>
<feature type="transmembrane region" description="Helical" evidence="8">
    <location>
        <begin position="182"/>
        <end position="214"/>
    </location>
</feature>
<evidence type="ECO:0000313" key="9">
    <source>
        <dbReference type="EMBL" id="OWP61725.1"/>
    </source>
</evidence>
<evidence type="ECO:0000256" key="8">
    <source>
        <dbReference type="SAM" id="Phobius"/>
    </source>
</evidence>
<dbReference type="GO" id="GO:0005886">
    <property type="term" value="C:plasma membrane"/>
    <property type="evidence" value="ECO:0007669"/>
    <property type="project" value="UniProtKB-SubCell"/>
</dbReference>
<dbReference type="InterPro" id="IPR050297">
    <property type="entry name" value="LipidA_mod_glycosyltrf_83"/>
</dbReference>